<organism evidence="3 4">
    <name type="scientific">Penicillium frequentans</name>
    <dbReference type="NCBI Taxonomy" id="3151616"/>
    <lineage>
        <taxon>Eukaryota</taxon>
        <taxon>Fungi</taxon>
        <taxon>Dikarya</taxon>
        <taxon>Ascomycota</taxon>
        <taxon>Pezizomycotina</taxon>
        <taxon>Eurotiomycetes</taxon>
        <taxon>Eurotiomycetidae</taxon>
        <taxon>Eurotiales</taxon>
        <taxon>Aspergillaceae</taxon>
        <taxon>Penicillium</taxon>
    </lineage>
</organism>
<dbReference type="NCBIfam" id="NF040586">
    <property type="entry name" value="FxSxx_TPR"/>
    <property type="match status" value="1"/>
</dbReference>
<dbReference type="Gene3D" id="3.40.50.300">
    <property type="entry name" value="P-loop containing nucleotide triphosphate hydrolases"/>
    <property type="match status" value="1"/>
</dbReference>
<dbReference type="InterPro" id="IPR027417">
    <property type="entry name" value="P-loop_NTPase"/>
</dbReference>
<dbReference type="Gene3D" id="1.25.40.10">
    <property type="entry name" value="Tetratricopeptide repeat domain"/>
    <property type="match status" value="2"/>
</dbReference>
<evidence type="ECO:0000313" key="3">
    <source>
        <dbReference type="EMBL" id="KAJ5557363.1"/>
    </source>
</evidence>
<evidence type="ECO:0000259" key="1">
    <source>
        <dbReference type="Pfam" id="PF00931"/>
    </source>
</evidence>
<dbReference type="PANTHER" id="PTHR46082:SF6">
    <property type="entry name" value="AAA+ ATPASE DOMAIN-CONTAINING PROTEIN-RELATED"/>
    <property type="match status" value="1"/>
</dbReference>
<dbReference type="InterPro" id="IPR053137">
    <property type="entry name" value="NLR-like"/>
</dbReference>
<dbReference type="InterPro" id="IPR011990">
    <property type="entry name" value="TPR-like_helical_dom_sf"/>
</dbReference>
<dbReference type="Pfam" id="PF25000">
    <property type="entry name" value="DUF7779"/>
    <property type="match status" value="1"/>
</dbReference>
<dbReference type="EMBL" id="JAQIZZ010000001">
    <property type="protein sequence ID" value="KAJ5557363.1"/>
    <property type="molecule type" value="Genomic_DNA"/>
</dbReference>
<dbReference type="PANTHER" id="PTHR46082">
    <property type="entry name" value="ATP/GTP-BINDING PROTEIN-RELATED"/>
    <property type="match status" value="1"/>
</dbReference>
<evidence type="ECO:0008006" key="5">
    <source>
        <dbReference type="Google" id="ProtNLM"/>
    </source>
</evidence>
<dbReference type="InterPro" id="IPR056681">
    <property type="entry name" value="DUF7779"/>
</dbReference>
<feature type="domain" description="NB-ARC" evidence="1">
    <location>
        <begin position="57"/>
        <end position="227"/>
    </location>
</feature>
<reference evidence="3 4" key="1">
    <citation type="journal article" date="2023" name="IMA Fungus">
        <title>Comparative genomic study of the Penicillium genus elucidates a diverse pangenome and 15 lateral gene transfer events.</title>
        <authorList>
            <person name="Petersen C."/>
            <person name="Sorensen T."/>
            <person name="Nielsen M.R."/>
            <person name="Sondergaard T.E."/>
            <person name="Sorensen J.L."/>
            <person name="Fitzpatrick D.A."/>
            <person name="Frisvad J.C."/>
            <person name="Nielsen K.L."/>
        </authorList>
    </citation>
    <scope>NUCLEOTIDE SEQUENCE [LARGE SCALE GENOMIC DNA]</scope>
    <source>
        <strain evidence="3 4">IBT 35679</strain>
    </source>
</reference>
<dbReference type="PRINTS" id="PR00381">
    <property type="entry name" value="KINESINLIGHT"/>
</dbReference>
<dbReference type="Pfam" id="PF00931">
    <property type="entry name" value="NB-ARC"/>
    <property type="match status" value="1"/>
</dbReference>
<dbReference type="SUPFAM" id="SSF52540">
    <property type="entry name" value="P-loop containing nucleoside triphosphate hydrolases"/>
    <property type="match status" value="1"/>
</dbReference>
<feature type="domain" description="DUF7779" evidence="2">
    <location>
        <begin position="314"/>
        <end position="408"/>
    </location>
</feature>
<protein>
    <recommendedName>
        <fullName evidence="5">NB-ARC domain-containing protein</fullName>
    </recommendedName>
</protein>
<keyword evidence="4" id="KW-1185">Reference proteome</keyword>
<dbReference type="AlphaFoldDB" id="A0AAD6D7H7"/>
<dbReference type="GO" id="GO:0043531">
    <property type="term" value="F:ADP binding"/>
    <property type="evidence" value="ECO:0007669"/>
    <property type="project" value="InterPro"/>
</dbReference>
<accession>A0AAD6D7H7</accession>
<gene>
    <name evidence="3" type="ORF">N7494_001278</name>
</gene>
<proteinExistence type="predicted"/>
<sequence length="823" mass="94588">MTTITNSGTNDGVLVGTNNGTVTTQLHLSQRPKNPPSPLSTVPFKRDADFVSRDRLLDQIYEKGLISGSRIALVGLGGVGKSQLAIEYSYRVRSESPETWVFWVHASNAARFEQSFRDIAEQVKIPDRQDLKIDIFRLVEDWLRNEKRGKWILILDNVDDDELFQKKPAMRDAPTKLLLQYLPTSLPGYIIVTSRSREVAMKIVDYKNLLEIQPMDKSEGLELLSRKLDSDDNEESRQLVKELEFMPLAIVQAAGYIRSRAPRYSVSRYLAEFRNNDRKAINLLKQEGNPLYRDWEASNSVLVTWQMSFDHIRQKQPSAADLLSLMCFFDRQGIPEHLLRVQDTRNRDTNSELVNDSADDGEISGSESDIVDEFEDNIATLRGYSFISIVEDGSVFTMHRLVQLATRTWVESHGRLAIWTERFINNLCTAFPIGTYENWDTCGSFFPHVKSALSQRPKLLSLQSRRNWATLLHKSAWYTWKTGKIADMMEMATRSWKERVEILGSEDEDSLESTAVLAIAYEEQGQWKTAENLNVQVLDLRRAKLGEEHPGTLATMSNLAMMVCDQGRYEEAERLQMQVTEIRKRTIGEEHLGTLTSINNLAITYYEQGRYEEAERLQMQVMETRKTKLGEQHPDTLTSMGNLAITYCDQGRYEEAERLQMQVMETRKTKLGEQHPDTLTSMGNLAITYCDQGRYEEAERLQMQVMETRKTKLGEDHRNTLTSMANLAITYYDQGRYTEAERFEVQVLEASKKKLGEEHPDTLMCMFNLSWTWKRLGQTSDAIDLLRFCLARLERVLGNDHPTTLDTSKALLEWTTEKVNDKS</sequence>
<dbReference type="SUPFAM" id="SSF48452">
    <property type="entry name" value="TPR-like"/>
    <property type="match status" value="3"/>
</dbReference>
<dbReference type="InterPro" id="IPR002182">
    <property type="entry name" value="NB-ARC"/>
</dbReference>
<name>A0AAD6D7H7_9EURO</name>
<evidence type="ECO:0000313" key="4">
    <source>
        <dbReference type="Proteomes" id="UP001220324"/>
    </source>
</evidence>
<comment type="caution">
    <text evidence="3">The sequence shown here is derived from an EMBL/GenBank/DDBJ whole genome shotgun (WGS) entry which is preliminary data.</text>
</comment>
<evidence type="ECO:0000259" key="2">
    <source>
        <dbReference type="Pfam" id="PF25000"/>
    </source>
</evidence>
<dbReference type="Proteomes" id="UP001220324">
    <property type="component" value="Unassembled WGS sequence"/>
</dbReference>
<dbReference type="Pfam" id="PF13424">
    <property type="entry name" value="TPR_12"/>
    <property type="match status" value="2"/>
</dbReference>
<dbReference type="Pfam" id="PF13374">
    <property type="entry name" value="TPR_10"/>
    <property type="match status" value="3"/>
</dbReference>